<dbReference type="Gene3D" id="3.30.565.10">
    <property type="entry name" value="Histidine kinase-like ATPase, C-terminal domain"/>
    <property type="match status" value="1"/>
</dbReference>
<organism evidence="3 4">
    <name type="scientific">Sphingomonas cavernae</name>
    <dbReference type="NCBI Taxonomy" id="2320861"/>
    <lineage>
        <taxon>Bacteria</taxon>
        <taxon>Pseudomonadati</taxon>
        <taxon>Pseudomonadota</taxon>
        <taxon>Alphaproteobacteria</taxon>
        <taxon>Sphingomonadales</taxon>
        <taxon>Sphingomonadaceae</taxon>
        <taxon>Sphingomonas</taxon>
    </lineage>
</organism>
<dbReference type="SUPFAM" id="SSF55874">
    <property type="entry name" value="ATPase domain of HSP90 chaperone/DNA topoisomerase II/histidine kinase"/>
    <property type="match status" value="1"/>
</dbReference>
<dbReference type="GO" id="GO:0000155">
    <property type="term" value="F:phosphorelay sensor kinase activity"/>
    <property type="evidence" value="ECO:0007669"/>
    <property type="project" value="InterPro"/>
</dbReference>
<accession>A0A418WRZ4</accession>
<feature type="transmembrane region" description="Helical" evidence="1">
    <location>
        <begin position="137"/>
        <end position="157"/>
    </location>
</feature>
<dbReference type="EMBL" id="QYUM01000002">
    <property type="protein sequence ID" value="RJF93939.1"/>
    <property type="molecule type" value="Genomic_DNA"/>
</dbReference>
<sequence length="373" mass="42159">MEFETHAQEQPRLTVRPIIAFYSIIGFWLFYALIVSLRAMVMDFPAQAEMAERRMIVTAAGIMLTWLLYLLLRQFCHQPLWIRISTAFLGAIPCAIAVAAFNYYVFNVYDPQSMFDEADLAMKAEGWTVWQEIAEQGLSRFFFFSAWAALYLAISYAGEVRVAERRAAKFARAAQQAELRSLRYQVNPHFLFNTLNSLSSLVMKDSRAEAETMIMNLSTFYRTSLSGDPLDDVTLEEEVRLQRLYLDIEGVRFPQRLRTRIEIPDNLLSACLPGMILQPLVENAIKYGVSRASRPVTVSITARSENGELVLTVADNGNGADANEDIQGNGIGLANVRDRLAARFGDSARIEWLAPEDGGFVVRLTMPEVYRGY</sequence>
<gene>
    <name evidence="3" type="ORF">D3876_06615</name>
</gene>
<protein>
    <submittedName>
        <fullName evidence="3">Sensor histidine kinase</fullName>
    </submittedName>
</protein>
<dbReference type="OrthoDB" id="2514702at2"/>
<feature type="transmembrane region" description="Helical" evidence="1">
    <location>
        <begin position="53"/>
        <end position="72"/>
    </location>
</feature>
<proteinExistence type="predicted"/>
<dbReference type="InterPro" id="IPR005467">
    <property type="entry name" value="His_kinase_dom"/>
</dbReference>
<evidence type="ECO:0000259" key="2">
    <source>
        <dbReference type="PROSITE" id="PS50109"/>
    </source>
</evidence>
<feature type="transmembrane region" description="Helical" evidence="1">
    <location>
        <begin position="20"/>
        <end position="41"/>
    </location>
</feature>
<keyword evidence="1" id="KW-1133">Transmembrane helix</keyword>
<dbReference type="Pfam" id="PF06580">
    <property type="entry name" value="His_kinase"/>
    <property type="match status" value="1"/>
</dbReference>
<dbReference type="InterPro" id="IPR010559">
    <property type="entry name" value="Sig_transdc_His_kin_internal"/>
</dbReference>
<dbReference type="Proteomes" id="UP000286100">
    <property type="component" value="Unassembled WGS sequence"/>
</dbReference>
<dbReference type="InterPro" id="IPR050640">
    <property type="entry name" value="Bact_2-comp_sensor_kinase"/>
</dbReference>
<feature type="domain" description="Histidine kinase" evidence="2">
    <location>
        <begin position="276"/>
        <end position="370"/>
    </location>
</feature>
<keyword evidence="4" id="KW-1185">Reference proteome</keyword>
<dbReference type="PROSITE" id="PS50109">
    <property type="entry name" value="HIS_KIN"/>
    <property type="match status" value="1"/>
</dbReference>
<dbReference type="PANTHER" id="PTHR34220:SF7">
    <property type="entry name" value="SENSOR HISTIDINE KINASE YPDA"/>
    <property type="match status" value="1"/>
</dbReference>
<dbReference type="PANTHER" id="PTHR34220">
    <property type="entry name" value="SENSOR HISTIDINE KINASE YPDA"/>
    <property type="match status" value="1"/>
</dbReference>
<dbReference type="RefSeq" id="WP_119760487.1">
    <property type="nucleotide sequence ID" value="NZ_QYUM01000002.1"/>
</dbReference>
<dbReference type="AlphaFoldDB" id="A0A418WRZ4"/>
<dbReference type="GO" id="GO:0016020">
    <property type="term" value="C:membrane"/>
    <property type="evidence" value="ECO:0007669"/>
    <property type="project" value="InterPro"/>
</dbReference>
<evidence type="ECO:0000256" key="1">
    <source>
        <dbReference type="SAM" id="Phobius"/>
    </source>
</evidence>
<keyword evidence="1" id="KW-0472">Membrane</keyword>
<feature type="transmembrane region" description="Helical" evidence="1">
    <location>
        <begin position="84"/>
        <end position="106"/>
    </location>
</feature>
<keyword evidence="1" id="KW-0812">Transmembrane</keyword>
<evidence type="ECO:0000313" key="4">
    <source>
        <dbReference type="Proteomes" id="UP000286100"/>
    </source>
</evidence>
<comment type="caution">
    <text evidence="3">The sequence shown here is derived from an EMBL/GenBank/DDBJ whole genome shotgun (WGS) entry which is preliminary data.</text>
</comment>
<evidence type="ECO:0000313" key="3">
    <source>
        <dbReference type="EMBL" id="RJF93939.1"/>
    </source>
</evidence>
<reference evidence="3 4" key="1">
    <citation type="submission" date="2018-09" db="EMBL/GenBank/DDBJ databases">
        <authorList>
            <person name="Zhu H."/>
        </authorList>
    </citation>
    <scope>NUCLEOTIDE SEQUENCE [LARGE SCALE GENOMIC DNA]</scope>
    <source>
        <strain evidence="3 4">K2R01-6</strain>
    </source>
</reference>
<keyword evidence="3" id="KW-0418">Kinase</keyword>
<dbReference type="InterPro" id="IPR003594">
    <property type="entry name" value="HATPase_dom"/>
</dbReference>
<keyword evidence="3" id="KW-0808">Transferase</keyword>
<name>A0A418WRZ4_9SPHN</name>
<dbReference type="InterPro" id="IPR036890">
    <property type="entry name" value="HATPase_C_sf"/>
</dbReference>
<dbReference type="Pfam" id="PF02518">
    <property type="entry name" value="HATPase_c"/>
    <property type="match status" value="1"/>
</dbReference>